<keyword evidence="9" id="KW-0067">ATP-binding</keyword>
<dbReference type="GO" id="GO:0005524">
    <property type="term" value="F:ATP binding"/>
    <property type="evidence" value="ECO:0007669"/>
    <property type="project" value="UniProtKB-KW"/>
</dbReference>
<dbReference type="InterPro" id="IPR051535">
    <property type="entry name" value="Siderophore_ABC-ATPase"/>
</dbReference>
<name>A0A6J4U9R5_9BACT</name>
<keyword evidence="4" id="KW-0410">Iron transport</keyword>
<dbReference type="PANTHER" id="PTHR42771">
    <property type="entry name" value="IRON(3+)-HYDROXAMATE IMPORT ATP-BINDING PROTEIN FHUC"/>
    <property type="match status" value="1"/>
</dbReference>
<keyword evidence="3" id="KW-1003">Cell membrane</keyword>
<evidence type="ECO:0000256" key="4">
    <source>
        <dbReference type="ARBA" id="ARBA00022496"/>
    </source>
</evidence>
<dbReference type="Pfam" id="PF13304">
    <property type="entry name" value="AAA_21"/>
    <property type="match status" value="1"/>
</dbReference>
<evidence type="ECO:0000256" key="7">
    <source>
        <dbReference type="ARBA" id="ARBA00023136"/>
    </source>
</evidence>
<dbReference type="Gene3D" id="3.40.50.300">
    <property type="entry name" value="P-loop containing nucleotide triphosphate hydrolases"/>
    <property type="match status" value="2"/>
</dbReference>
<dbReference type="InterPro" id="IPR027417">
    <property type="entry name" value="P-loop_NTPase"/>
</dbReference>
<dbReference type="CDD" id="cd00267">
    <property type="entry name" value="ABC_ATPase"/>
    <property type="match status" value="1"/>
</dbReference>
<gene>
    <name evidence="9" type="ORF">AVDCRST_MAG59-1013</name>
</gene>
<feature type="domain" description="AAA+ ATPase" evidence="8">
    <location>
        <begin position="38"/>
        <end position="231"/>
    </location>
</feature>
<dbReference type="InterPro" id="IPR038729">
    <property type="entry name" value="Rad50/SbcC_AAA"/>
</dbReference>
<sequence>MAILLQEVRLRDPGVARVAYPFSVPVVRALAAAPLVFDRPVTFLIGENGSGKSTLLEAIACAAGSITVGTQPVGTDPSLAAARSLATVLQLAWSRRIGRGFFMRAEDFFGFVRAMEQLNHENVAAKAAVARGDRGEPAVPDPTDRPWLGGDGWDERSHGEAFLDFFAARVRPGGLYILDEPEAPLSPVRQLALLAQVRDAAAAGAQFLVATHSPILSAVPGARILSLDGGAVRPVAWEDLDHVRLTRQFLNDPDAFLRHL</sequence>
<dbReference type="InterPro" id="IPR003959">
    <property type="entry name" value="ATPase_AAA_core"/>
</dbReference>
<dbReference type="SMART" id="SM00382">
    <property type="entry name" value="AAA"/>
    <property type="match status" value="1"/>
</dbReference>
<evidence type="ECO:0000256" key="3">
    <source>
        <dbReference type="ARBA" id="ARBA00022475"/>
    </source>
</evidence>
<evidence type="ECO:0000256" key="6">
    <source>
        <dbReference type="ARBA" id="ARBA00023065"/>
    </source>
</evidence>
<protein>
    <submittedName>
        <fullName evidence="9">ABC transporter, ATP-binding protein</fullName>
    </submittedName>
</protein>
<keyword evidence="6" id="KW-0406">Ion transport</keyword>
<proteinExistence type="predicted"/>
<evidence type="ECO:0000256" key="1">
    <source>
        <dbReference type="ARBA" id="ARBA00004202"/>
    </source>
</evidence>
<comment type="subcellular location">
    <subcellularLocation>
        <location evidence="1">Cell membrane</location>
        <topology evidence="1">Peripheral membrane protein</topology>
    </subcellularLocation>
</comment>
<dbReference type="SUPFAM" id="SSF52540">
    <property type="entry name" value="P-loop containing nucleoside triphosphate hydrolases"/>
    <property type="match status" value="1"/>
</dbReference>
<dbReference type="GO" id="GO:0005886">
    <property type="term" value="C:plasma membrane"/>
    <property type="evidence" value="ECO:0007669"/>
    <property type="project" value="UniProtKB-SubCell"/>
</dbReference>
<dbReference type="GO" id="GO:0006302">
    <property type="term" value="P:double-strand break repair"/>
    <property type="evidence" value="ECO:0007669"/>
    <property type="project" value="InterPro"/>
</dbReference>
<keyword evidence="5" id="KW-0408">Iron</keyword>
<accession>A0A6J4U9R5</accession>
<dbReference type="PANTHER" id="PTHR42771:SF2">
    <property type="entry name" value="IRON(3+)-HYDROXAMATE IMPORT ATP-BINDING PROTEIN FHUC"/>
    <property type="match status" value="1"/>
</dbReference>
<evidence type="ECO:0000256" key="2">
    <source>
        <dbReference type="ARBA" id="ARBA00022448"/>
    </source>
</evidence>
<keyword evidence="2" id="KW-0813">Transport</keyword>
<organism evidence="9">
    <name type="scientific">uncultured Thermomicrobiales bacterium</name>
    <dbReference type="NCBI Taxonomy" id="1645740"/>
    <lineage>
        <taxon>Bacteria</taxon>
        <taxon>Pseudomonadati</taxon>
        <taxon>Thermomicrobiota</taxon>
        <taxon>Thermomicrobia</taxon>
        <taxon>Thermomicrobiales</taxon>
        <taxon>environmental samples</taxon>
    </lineage>
</organism>
<dbReference type="Pfam" id="PF13476">
    <property type="entry name" value="AAA_23"/>
    <property type="match status" value="1"/>
</dbReference>
<evidence type="ECO:0000256" key="5">
    <source>
        <dbReference type="ARBA" id="ARBA00023004"/>
    </source>
</evidence>
<reference evidence="9" key="1">
    <citation type="submission" date="2020-02" db="EMBL/GenBank/DDBJ databases">
        <authorList>
            <person name="Meier V. D."/>
        </authorList>
    </citation>
    <scope>NUCLEOTIDE SEQUENCE</scope>
    <source>
        <strain evidence="9">AVDCRST_MAG59</strain>
    </source>
</reference>
<evidence type="ECO:0000313" key="9">
    <source>
        <dbReference type="EMBL" id="CAA9543491.1"/>
    </source>
</evidence>
<keyword evidence="9" id="KW-0547">Nucleotide-binding</keyword>
<dbReference type="GO" id="GO:0006826">
    <property type="term" value="P:iron ion transport"/>
    <property type="evidence" value="ECO:0007669"/>
    <property type="project" value="UniProtKB-KW"/>
</dbReference>
<dbReference type="AlphaFoldDB" id="A0A6J4U9R5"/>
<evidence type="ECO:0000259" key="8">
    <source>
        <dbReference type="SMART" id="SM00382"/>
    </source>
</evidence>
<dbReference type="EMBL" id="CADCWF010000060">
    <property type="protein sequence ID" value="CAA9543491.1"/>
    <property type="molecule type" value="Genomic_DNA"/>
</dbReference>
<dbReference type="InterPro" id="IPR003593">
    <property type="entry name" value="AAA+_ATPase"/>
</dbReference>
<dbReference type="GO" id="GO:0016887">
    <property type="term" value="F:ATP hydrolysis activity"/>
    <property type="evidence" value="ECO:0007669"/>
    <property type="project" value="InterPro"/>
</dbReference>
<keyword evidence="7" id="KW-0472">Membrane</keyword>